<dbReference type="InParanoid" id="A2EQ54"/>
<proteinExistence type="inferred from homology"/>
<evidence type="ECO:0000313" key="6">
    <source>
        <dbReference type="Proteomes" id="UP000001542"/>
    </source>
</evidence>
<sequence>MIDVSYENSIFFITSSITIRNELVQKFAFGRMLGEKCILSAYEVFFLYDVCKSVNISFNRKELWDICSGLSQNGIFARNYSVYRYYRSLLWVVRDGSVFGCEFVLYHDHPEVVHSSFIVRILENWDNFENEALTITRIGWFLKKRGILCVVKHTDNIDYSDPDSVDLFEIESFIVKRVKFR</sequence>
<dbReference type="RefSeq" id="XP_001317452.1">
    <property type="nucleotide sequence ID" value="XM_001317417.1"/>
</dbReference>
<dbReference type="Gene3D" id="3.40.1350.10">
    <property type="match status" value="1"/>
</dbReference>
<comment type="catalytic activity">
    <reaction evidence="3">
        <text>pretRNA = a 3'-half-tRNA molecule with a 5'-OH end + a 5'-half-tRNA molecule with a 2',3'-cyclic phosphate end + an intron with a 2',3'-cyclic phosphate and a 5'-hydroxyl terminus.</text>
        <dbReference type="EC" id="4.6.1.16"/>
    </reaction>
</comment>
<keyword evidence="6" id="KW-1185">Reference proteome</keyword>
<dbReference type="Pfam" id="PF01974">
    <property type="entry name" value="tRNA_int_endo"/>
    <property type="match status" value="1"/>
</dbReference>
<dbReference type="GO" id="GO:0005737">
    <property type="term" value="C:cytoplasm"/>
    <property type="evidence" value="ECO:0000318"/>
    <property type="project" value="GO_Central"/>
</dbReference>
<gene>
    <name evidence="5" type="ORF">TVAG_474080</name>
</gene>
<dbReference type="Proteomes" id="UP000001542">
    <property type="component" value="Unassembled WGS sequence"/>
</dbReference>
<dbReference type="STRING" id="5722.A2EQ54"/>
<dbReference type="EMBL" id="DS113454">
    <property type="protein sequence ID" value="EAY05229.1"/>
    <property type="molecule type" value="Genomic_DNA"/>
</dbReference>
<dbReference type="InterPro" id="IPR006676">
    <property type="entry name" value="tRNA_splic"/>
</dbReference>
<dbReference type="GO" id="GO:0000213">
    <property type="term" value="F:tRNA-intron lyase activity"/>
    <property type="evidence" value="ECO:0000318"/>
    <property type="project" value="GO_Central"/>
</dbReference>
<dbReference type="SMR" id="A2EQ54"/>
<dbReference type="SUPFAM" id="SSF53032">
    <property type="entry name" value="tRNA-intron endonuclease catalytic domain-like"/>
    <property type="match status" value="1"/>
</dbReference>
<keyword evidence="5" id="KW-0255">Endonuclease</keyword>
<dbReference type="PANTHER" id="PTHR21227">
    <property type="entry name" value="TRNA-SPLICING ENDONUCLEASE SUBUNIT SEN2"/>
    <property type="match status" value="1"/>
</dbReference>
<evidence type="ECO:0000256" key="3">
    <source>
        <dbReference type="ARBA" id="ARBA00034031"/>
    </source>
</evidence>
<dbReference type="OrthoDB" id="10249562at2759"/>
<dbReference type="InterPro" id="IPR006677">
    <property type="entry name" value="tRNA_intron_Endonuc_cat-like"/>
</dbReference>
<evidence type="ECO:0000259" key="4">
    <source>
        <dbReference type="Pfam" id="PF01974"/>
    </source>
</evidence>
<dbReference type="VEuPathDB" id="TrichDB:TVAGG3_0072510"/>
<dbReference type="GO" id="GO:0000214">
    <property type="term" value="C:tRNA-intron endonuclease complex"/>
    <property type="evidence" value="ECO:0000318"/>
    <property type="project" value="GO_Central"/>
</dbReference>
<protein>
    <recommendedName>
        <fullName evidence="2">tRNA-intron lyase</fullName>
        <ecNumber evidence="2">4.6.1.16</ecNumber>
    </recommendedName>
</protein>
<evidence type="ECO:0000313" key="5">
    <source>
        <dbReference type="EMBL" id="EAY05229.1"/>
    </source>
</evidence>
<keyword evidence="5" id="KW-0378">Hydrolase</keyword>
<feature type="domain" description="tRNA intron endonuclease catalytic" evidence="4">
    <location>
        <begin position="76"/>
        <end position="159"/>
    </location>
</feature>
<dbReference type="EC" id="4.6.1.16" evidence="2"/>
<accession>A2EQ54</accession>
<organism evidence="5 6">
    <name type="scientific">Trichomonas vaginalis (strain ATCC PRA-98 / G3)</name>
    <dbReference type="NCBI Taxonomy" id="412133"/>
    <lineage>
        <taxon>Eukaryota</taxon>
        <taxon>Metamonada</taxon>
        <taxon>Parabasalia</taxon>
        <taxon>Trichomonadida</taxon>
        <taxon>Trichomonadidae</taxon>
        <taxon>Trichomonas</taxon>
    </lineage>
</organism>
<reference evidence="5" key="1">
    <citation type="submission" date="2006-10" db="EMBL/GenBank/DDBJ databases">
        <authorList>
            <person name="Amadeo P."/>
            <person name="Zhao Q."/>
            <person name="Wortman J."/>
            <person name="Fraser-Liggett C."/>
            <person name="Carlton J."/>
        </authorList>
    </citation>
    <scope>NUCLEOTIDE SEQUENCE</scope>
    <source>
        <strain evidence="5">G3</strain>
    </source>
</reference>
<name>A2EQ54_TRIV3</name>
<dbReference type="VEuPathDB" id="TrichDB:TVAG_474080"/>
<dbReference type="PANTHER" id="PTHR21227:SF0">
    <property type="entry name" value="TRNA-SPLICING ENDONUCLEASE SUBUNIT SEN2"/>
    <property type="match status" value="1"/>
</dbReference>
<dbReference type="CDD" id="cd22363">
    <property type="entry name" value="tRNA-intron_lyase_C"/>
    <property type="match status" value="1"/>
</dbReference>
<dbReference type="InterPro" id="IPR011856">
    <property type="entry name" value="tRNA_endonuc-like_dom_sf"/>
</dbReference>
<dbReference type="GO" id="GO:0008033">
    <property type="term" value="P:tRNA processing"/>
    <property type="evidence" value="ECO:0000318"/>
    <property type="project" value="GO_Central"/>
</dbReference>
<dbReference type="GO" id="GO:0003676">
    <property type="term" value="F:nucleic acid binding"/>
    <property type="evidence" value="ECO:0007669"/>
    <property type="project" value="InterPro"/>
</dbReference>
<evidence type="ECO:0000256" key="2">
    <source>
        <dbReference type="ARBA" id="ARBA00012573"/>
    </source>
</evidence>
<dbReference type="KEGG" id="tva:4763095"/>
<reference evidence="5" key="2">
    <citation type="journal article" date="2007" name="Science">
        <title>Draft genome sequence of the sexually transmitted pathogen Trichomonas vaginalis.</title>
        <authorList>
            <person name="Carlton J.M."/>
            <person name="Hirt R.P."/>
            <person name="Silva J.C."/>
            <person name="Delcher A.L."/>
            <person name="Schatz M."/>
            <person name="Zhao Q."/>
            <person name="Wortman J.R."/>
            <person name="Bidwell S.L."/>
            <person name="Alsmark U.C.M."/>
            <person name="Besteiro S."/>
            <person name="Sicheritz-Ponten T."/>
            <person name="Noel C.J."/>
            <person name="Dacks J.B."/>
            <person name="Foster P.G."/>
            <person name="Simillion C."/>
            <person name="Van de Peer Y."/>
            <person name="Miranda-Saavedra D."/>
            <person name="Barton G.J."/>
            <person name="Westrop G.D."/>
            <person name="Mueller S."/>
            <person name="Dessi D."/>
            <person name="Fiori P.L."/>
            <person name="Ren Q."/>
            <person name="Paulsen I."/>
            <person name="Zhang H."/>
            <person name="Bastida-Corcuera F.D."/>
            <person name="Simoes-Barbosa A."/>
            <person name="Brown M.T."/>
            <person name="Hayes R.D."/>
            <person name="Mukherjee M."/>
            <person name="Okumura C.Y."/>
            <person name="Schneider R."/>
            <person name="Smith A.J."/>
            <person name="Vanacova S."/>
            <person name="Villalvazo M."/>
            <person name="Haas B.J."/>
            <person name="Pertea M."/>
            <person name="Feldblyum T.V."/>
            <person name="Utterback T.R."/>
            <person name="Shu C.L."/>
            <person name="Osoegawa K."/>
            <person name="de Jong P.J."/>
            <person name="Hrdy I."/>
            <person name="Horvathova L."/>
            <person name="Zubacova Z."/>
            <person name="Dolezal P."/>
            <person name="Malik S.B."/>
            <person name="Logsdon J.M. Jr."/>
            <person name="Henze K."/>
            <person name="Gupta A."/>
            <person name="Wang C.C."/>
            <person name="Dunne R.L."/>
            <person name="Upcroft J.A."/>
            <person name="Upcroft P."/>
            <person name="White O."/>
            <person name="Salzberg S.L."/>
            <person name="Tang P."/>
            <person name="Chiu C.-H."/>
            <person name="Lee Y.-S."/>
            <person name="Embley T.M."/>
            <person name="Coombs G.H."/>
            <person name="Mottram J.C."/>
            <person name="Tachezy J."/>
            <person name="Fraser-Liggett C.M."/>
            <person name="Johnson P.J."/>
        </authorList>
    </citation>
    <scope>NUCLEOTIDE SEQUENCE [LARGE SCALE GENOMIC DNA]</scope>
    <source>
        <strain evidence="5">G3</strain>
    </source>
</reference>
<dbReference type="InterPro" id="IPR036167">
    <property type="entry name" value="tRNA_intron_Endo_cat-like_sf"/>
</dbReference>
<keyword evidence="5" id="KW-0540">Nuclease</keyword>
<dbReference type="AlphaFoldDB" id="A2EQ54"/>
<comment type="similarity">
    <text evidence="1">Belongs to the tRNA-intron endonuclease family.</text>
</comment>
<evidence type="ECO:0000256" key="1">
    <source>
        <dbReference type="ARBA" id="ARBA00008078"/>
    </source>
</evidence>
<dbReference type="GO" id="GO:0000379">
    <property type="term" value="P:tRNA-type intron splice site recognition and cleavage"/>
    <property type="evidence" value="ECO:0000318"/>
    <property type="project" value="GO_Central"/>
</dbReference>